<proteinExistence type="inferred from homology"/>
<protein>
    <submittedName>
        <fullName evidence="5">Aldehyde dehydrogenase</fullName>
    </submittedName>
</protein>
<dbReference type="PROSITE" id="PS00687">
    <property type="entry name" value="ALDEHYDE_DEHYDR_GLU"/>
    <property type="match status" value="1"/>
</dbReference>
<dbReference type="Pfam" id="PF00171">
    <property type="entry name" value="Aldedh"/>
    <property type="match status" value="1"/>
</dbReference>
<comment type="similarity">
    <text evidence="3">Belongs to the aldehyde dehydrogenase family.</text>
</comment>
<dbReference type="PROSITE" id="PS00070">
    <property type="entry name" value="ALDEHYDE_DEHYDR_CYS"/>
    <property type="match status" value="1"/>
</dbReference>
<dbReference type="InterPro" id="IPR016163">
    <property type="entry name" value="Ald_DH_C"/>
</dbReference>
<evidence type="ECO:0000256" key="3">
    <source>
        <dbReference type="RuleBase" id="RU003345"/>
    </source>
</evidence>
<feature type="active site" evidence="2">
    <location>
        <position position="264"/>
    </location>
</feature>
<evidence type="ECO:0000256" key="1">
    <source>
        <dbReference type="ARBA" id="ARBA00023002"/>
    </source>
</evidence>
<evidence type="ECO:0000313" key="6">
    <source>
        <dbReference type="Proteomes" id="UP001197770"/>
    </source>
</evidence>
<dbReference type="Gene3D" id="3.40.605.10">
    <property type="entry name" value="Aldehyde Dehydrogenase, Chain A, domain 1"/>
    <property type="match status" value="1"/>
</dbReference>
<dbReference type="PANTHER" id="PTHR43111">
    <property type="entry name" value="ALDEHYDE DEHYDROGENASE B-RELATED"/>
    <property type="match status" value="1"/>
</dbReference>
<dbReference type="CDD" id="cd07559">
    <property type="entry name" value="ALDH_ACDHII_AcoD-like"/>
    <property type="match status" value="1"/>
</dbReference>
<dbReference type="InterPro" id="IPR016161">
    <property type="entry name" value="Ald_DH/histidinol_DH"/>
</dbReference>
<keyword evidence="6" id="KW-1185">Reference proteome</keyword>
<dbReference type="PANTHER" id="PTHR43111:SF1">
    <property type="entry name" value="ALDEHYDE DEHYDROGENASE B-RELATED"/>
    <property type="match status" value="1"/>
</dbReference>
<dbReference type="EMBL" id="JAJGMW010000023">
    <property type="protein sequence ID" value="MCC4214052.1"/>
    <property type="molecule type" value="Genomic_DNA"/>
</dbReference>
<dbReference type="SUPFAM" id="SSF53720">
    <property type="entry name" value="ALDH-like"/>
    <property type="match status" value="1"/>
</dbReference>
<reference evidence="5 6" key="1">
    <citation type="submission" date="2021-11" db="EMBL/GenBank/DDBJ databases">
        <title>Seasonal and diel survey of microbial diversity of the Tyrrhenian coast.</title>
        <authorList>
            <person name="Gattoni G."/>
            <person name="Corral P."/>
        </authorList>
    </citation>
    <scope>NUCLEOTIDE SEQUENCE [LARGE SCALE GENOMIC DNA]</scope>
    <source>
        <strain evidence="5 6">Mr9</strain>
    </source>
</reference>
<comment type="caution">
    <text evidence="5">The sequence shown here is derived from an EMBL/GenBank/DDBJ whole genome shotgun (WGS) entry which is preliminary data.</text>
</comment>
<dbReference type="RefSeq" id="WP_228231123.1">
    <property type="nucleotide sequence ID" value="NZ_JAJGMW010000023.1"/>
</dbReference>
<dbReference type="InterPro" id="IPR016160">
    <property type="entry name" value="Ald_DH_CS_CYS"/>
</dbReference>
<dbReference type="InterPro" id="IPR029510">
    <property type="entry name" value="Ald_DH_CS_GLU"/>
</dbReference>
<feature type="domain" description="Aldehyde dehydrogenase" evidence="4">
    <location>
        <begin position="29"/>
        <end position="494"/>
    </location>
</feature>
<name>A0ABS8GVL5_9FLAO</name>
<evidence type="ECO:0000313" key="5">
    <source>
        <dbReference type="EMBL" id="MCC4214052.1"/>
    </source>
</evidence>
<sequence length="507" mass="55819">MSDVQTASANVVEKPKFKDQYENYIGGKWTAPVKGQYFDNVSPVDGANFTRIPRSTAEDVEKAIDAAWKAAPEWNNSSAAYRSNLLLKIADVMEKNLETLARAETWDNGKAIRETRAADLPLAVDHFRYFAGVIRAEEGSVSELDSNTVCINVTEPLGVVGQIIPWNFPILMATWKLAPALAAGNCVVLKPAEQTPVGILILMELIEDILPAGVLNIVNGFGAEAGKPLASSPRINKIAFTGETTTGQLIMQYASKNITPVTLELGGKSPNVFFESVMDADDEFFDKCLEGAVMFALNQGEVCTCPSRLLVQESIYDKFIERVIERTKAIKLGHPLSPDTMMGAQASNDQYEKILNYINIGKEEGAEVLCGGGSAYNEGLEGGYYIQPTILKGNNKMRVFQEEIFGPVVCVTTFKDEAEAIEIANDTLYGLGAGVWTRDTHQAYQISRAIKAGRVWVNNYHNYPAHAPFGGYKKSGIGRENHKMMLAHYRHTKNMLISYDKKPMGFF</sequence>
<gene>
    <name evidence="5" type="ORF">LLW17_15100</name>
</gene>
<dbReference type="Gene3D" id="3.40.309.10">
    <property type="entry name" value="Aldehyde Dehydrogenase, Chain A, domain 2"/>
    <property type="match status" value="1"/>
</dbReference>
<evidence type="ECO:0000259" key="4">
    <source>
        <dbReference type="Pfam" id="PF00171"/>
    </source>
</evidence>
<evidence type="ECO:0000256" key="2">
    <source>
        <dbReference type="PROSITE-ProRule" id="PRU10007"/>
    </source>
</evidence>
<accession>A0ABS8GVL5</accession>
<organism evidence="5 6">
    <name type="scientific">Leeuwenhoekiella parthenopeia</name>
    <dbReference type="NCBI Taxonomy" id="2890320"/>
    <lineage>
        <taxon>Bacteria</taxon>
        <taxon>Pseudomonadati</taxon>
        <taxon>Bacteroidota</taxon>
        <taxon>Flavobacteriia</taxon>
        <taxon>Flavobacteriales</taxon>
        <taxon>Flavobacteriaceae</taxon>
        <taxon>Leeuwenhoekiella</taxon>
    </lineage>
</organism>
<dbReference type="InterPro" id="IPR016162">
    <property type="entry name" value="Ald_DH_N"/>
</dbReference>
<dbReference type="InterPro" id="IPR015590">
    <property type="entry name" value="Aldehyde_DH_dom"/>
</dbReference>
<dbReference type="Proteomes" id="UP001197770">
    <property type="component" value="Unassembled WGS sequence"/>
</dbReference>
<keyword evidence="1 3" id="KW-0560">Oxidoreductase</keyword>